<evidence type="ECO:0000256" key="2">
    <source>
        <dbReference type="SAM" id="SignalP"/>
    </source>
</evidence>
<sequence>MENNKKLLFTIVTLLIVILAACGNSNAEVNEKSDTELSDGMNDSSNTDLTENTATEYTDTDAKDTETNDTKEKVDASNNAPIKEESISTTNTPVNLKEEYLTKLSDAKKETDEMKAEDSSTYAMKKVENDRYDVWDELLNEVYEVLIEQLPTEEVDHLRNEQRDWIKYRDDSAKEASLKYKGGTQEHLEYVAVLANLTEERCYDLVENYMK</sequence>
<dbReference type="RefSeq" id="WP_047185098.1">
    <property type="nucleotide sequence ID" value="NZ_JAHHXM010000016.1"/>
</dbReference>
<accession>A0ABR5MHB5</accession>
<gene>
    <name evidence="4" type="ORF">AFL42_12875</name>
</gene>
<evidence type="ECO:0000259" key="3">
    <source>
        <dbReference type="Pfam" id="PF07007"/>
    </source>
</evidence>
<protein>
    <recommendedName>
        <fullName evidence="3">Lysozyme inhibitor LprI-like N-terminal domain-containing protein</fullName>
    </recommendedName>
</protein>
<feature type="signal peptide" evidence="2">
    <location>
        <begin position="1"/>
        <end position="27"/>
    </location>
</feature>
<feature type="region of interest" description="Disordered" evidence="1">
    <location>
        <begin position="29"/>
        <end position="87"/>
    </location>
</feature>
<feature type="compositionally biased region" description="Basic and acidic residues" evidence="1">
    <location>
        <begin position="60"/>
        <end position="75"/>
    </location>
</feature>
<dbReference type="PANTHER" id="PTHR39176:SF1">
    <property type="entry name" value="PERIPLASMIC PROTEIN"/>
    <property type="match status" value="1"/>
</dbReference>
<evidence type="ECO:0000256" key="1">
    <source>
        <dbReference type="SAM" id="MobiDB-lite"/>
    </source>
</evidence>
<evidence type="ECO:0000313" key="5">
    <source>
        <dbReference type="Proteomes" id="UP000037854"/>
    </source>
</evidence>
<feature type="domain" description="Lysozyme inhibitor LprI-like N-terminal" evidence="3">
    <location>
        <begin position="116"/>
        <end position="205"/>
    </location>
</feature>
<dbReference type="Gene3D" id="1.20.1270.180">
    <property type="match status" value="1"/>
</dbReference>
<evidence type="ECO:0000313" key="4">
    <source>
        <dbReference type="EMBL" id="KPH73222.1"/>
    </source>
</evidence>
<dbReference type="Pfam" id="PF07007">
    <property type="entry name" value="LprI"/>
    <property type="match status" value="1"/>
</dbReference>
<proteinExistence type="predicted"/>
<dbReference type="PANTHER" id="PTHR39176">
    <property type="entry name" value="PERIPLASMIC PROTEIN-RELATED"/>
    <property type="match status" value="1"/>
</dbReference>
<dbReference type="PROSITE" id="PS51257">
    <property type="entry name" value="PROKAR_LIPOPROTEIN"/>
    <property type="match status" value="1"/>
</dbReference>
<name>A0ABR5MHB5_9BACI</name>
<dbReference type="EMBL" id="LGTK01000050">
    <property type="protein sequence ID" value="KPH73222.1"/>
    <property type="molecule type" value="Genomic_DNA"/>
</dbReference>
<dbReference type="Proteomes" id="UP000037854">
    <property type="component" value="Unassembled WGS sequence"/>
</dbReference>
<organism evidence="4 5">
    <name type="scientific">Oceanobacillus caeni</name>
    <dbReference type="NCBI Taxonomy" id="405946"/>
    <lineage>
        <taxon>Bacteria</taxon>
        <taxon>Bacillati</taxon>
        <taxon>Bacillota</taxon>
        <taxon>Bacilli</taxon>
        <taxon>Bacillales</taxon>
        <taxon>Bacillaceae</taxon>
        <taxon>Oceanobacillus</taxon>
    </lineage>
</organism>
<keyword evidence="5" id="KW-1185">Reference proteome</keyword>
<comment type="caution">
    <text evidence="4">The sequence shown here is derived from an EMBL/GenBank/DDBJ whole genome shotgun (WGS) entry which is preliminary data.</text>
</comment>
<feature type="chain" id="PRO_5045952586" description="Lysozyme inhibitor LprI-like N-terminal domain-containing protein" evidence="2">
    <location>
        <begin position="28"/>
        <end position="211"/>
    </location>
</feature>
<keyword evidence="2" id="KW-0732">Signal</keyword>
<dbReference type="InterPro" id="IPR009739">
    <property type="entry name" value="LprI-like_N"/>
</dbReference>
<feature type="compositionally biased region" description="Polar residues" evidence="1">
    <location>
        <begin position="41"/>
        <end position="57"/>
    </location>
</feature>
<reference evidence="4 5" key="1">
    <citation type="submission" date="2015-07" db="EMBL/GenBank/DDBJ databases">
        <title>High-quality draft genome sequence of Oceanobacillus caeni HM6, a bacillus isolated from a human feces.</title>
        <authorList>
            <person name="Kumar J."/>
            <person name="Verma M.K."/>
            <person name="Pandey R."/>
            <person name="Bhambi M."/>
            <person name="Chauhan N."/>
        </authorList>
    </citation>
    <scope>NUCLEOTIDE SEQUENCE [LARGE SCALE GENOMIC DNA]</scope>
    <source>
        <strain evidence="4 5">HM6</strain>
    </source>
</reference>